<dbReference type="InterPro" id="IPR016036">
    <property type="entry name" value="Malonyl_transacylase_ACP-bd"/>
</dbReference>
<dbReference type="InterPro" id="IPR011032">
    <property type="entry name" value="GroES-like_sf"/>
</dbReference>
<dbReference type="eggNOG" id="KOG1202">
    <property type="taxonomic scope" value="Eukaryota"/>
</dbReference>
<evidence type="ECO:0000259" key="10">
    <source>
        <dbReference type="PROSITE" id="PS50075"/>
    </source>
</evidence>
<sequence>MTIGHFQNSASHAVNDVGERTSQTPKREINGSKHDAEHTMAEPIAVVGLSLKFPQEATSADSFWEMLYEGRCAMTEFPQDRFNIEAFYDCDSPGPGTLPLRGGHFLKEDLGAFDATFFSVTPAEAAAMDPQQRIMLETSYRALENAGLTIDKCSGSKTSVYTATFTDDYKSILLQDPEQLPQYAATGLSGSMLANRISWFFDFRGPSMNLDSACSSSLSALHIACQDLQNGTSRMALVGGCNLIFHPNFMLIMSNMSFLSPDSRCWSFDHRANGYARGDGFGVVILKKLSDALKDGDTIRAVIRATGLNQDGRTTGGITQPSGAAQQSLIQDTFTKAKLEMGPVRFFEAHGTGTAIGDPTEAKAIGNSFRSFRSEEEPLFVGAVKSNIGHLEGGSGIAGLIKTILTLERGLILPNTGLEKINPMIDTRHLRICFPTQPMQWPDPGLRRACINSFGFGGSNAVVIVDDALHYLEQHRLDGHHRTLDIRLKPPTAFPKLNHKNAEGKARGVTGALESIRQVPERHVRAVNGDLSSIQLASQSQYPPIPRVLIWSAADEAGIKNMLGTYSQFLKQRGPSALDSSFDDMVYTLAAKRTLHTWRSYVVATSARDLESLERSHSKPIRASSEPGTIAFVFTGQGAQYARMGNGLLAFAFFRDRFARLEQILYDLGCGWSLQELLFDSATTVNDPEYSQAFSTALQIAIVDLLRTFGVVPAAVVGHSSGEIAAAYCAGAISDKTAMRLAFHRGRLAARLSRLHQTSQAMLAVALSEDDIQPFLTRLKDHVTTIKVQIGCVNSPKSITLTGDRNQLELIDSWLKDSQHLAHKLPVDVAYHSTFMDAIKADYSESLRDLGRKPCKDTSVPMISSVTGTIIPPSVLCDSEYWVNNLISQVKFAPAISLLCVQSGKAARKHLGAKSQSLSGIKELMEIGPHSTLQRPLQEILAETGTEHRISYFSALHRRKDAAKSILEAIGRLWARGHPIDMLKANGLGDKQRAVMTDLPEYQFNHSQKHWFEDRTSAAFRFRSHARHELLGSLIASSNSFEARWRNFISSEKLQWLQDHQISGECLLPGAAMLAMAIEGVKQLSACGTKVAEFDLRDVYFLNALQVPDSSNGVETQVSLSTTKNREAGPAPWYKFRVFSFSSEWVEHCHGKIRVECERQTGNEDPEKVSSTPTSAFHQELSCVIEACNEEASTEQLYNVIRDNGVNYGPTFRTLDRVRFSKTGAAVADIRAFPSSSRDRSKTLDVEAYTIHPSALDGLMQLVFPALNRGGTQDLPTMVPSYIRKLLVYTNNSLFSSMPHLLATTRSSFEGYRGTESTVIAVLPGSNELFSVMEGYQTTFVSYSGALPHLDAIERPLLSHMVWRPDISLLTNEQIAQLCEQARPKDDSSVHFYRRLSLLIRYYITETLEALRQFPVEAITPHITQYIEWMGQQLRHFHNEEPSNPQTEWLKIYESVEYRTGLEEAIETANGIGKFYVTIGRNVLHLILGATDPQDLVSGGELVNAYFDDQFASQHTLKPFEVFLSNLAYKNPSMKVLEIGANGGNATLTCANILSAHGHPQWLRYDYTDISSDLLVKAQEKLVGFGHRIHFQILDITSGPAAQGFEEFSYDLVVAVHVLHMTSDLTQALRNIRRLLKTGGKLVLFGITVQHHVRTNFAFGLLPGWWSATNPDSAGSFSPYRLEDDLSKSLTHNGFTGIDFSIRDFEDPECHETSILVTTASGQTDPEALKFPEMAIVIGANSVVAQLNFAKRLKEQLETVPNCRAMIYSFAEAVSNRAISGSFCVFLVEYNDSFLTTLGRDDFDLLKGVLSLTKDIVWVVRDTHKPRRPEFHLVDGLSRVLRSENAKLRFSRLTINDDYQTGLDGPTAVSTVIKHALQSSLDDMEPEYEERDGVLYINRVIQSQRMNKLIGANVASHQERTLQLDHHVPLKATLKRPGMISSIVYEEVTDKDELLESDEVVIEVRAAGITSRDHQIASGQLNDKRIFSECAGVIKKAGLESGFAPGDKVFVSCPGACRTLLKCRASCAAYFPPSMSFCDAAALPTSTLISFHALVNVATLLEGEVVLIHHAAGAVGQAAIQIARHIGAKVIATTSTEEKTEMLRAAYNLPLHNILSSKNPHLVQSILQVTAYRGVDVVLNFEPGDDFDSSLEALAPFGRLIDLGLATDAVSAKVTRRAASKCITYTALDLCEMQRQRPLLLQKLFKQTSSLIQSGVIQPAKPLKVFQADDLEHALQSFQNAQNMGKVVIDLSPKQSVTALVANKPSYHFDPNVTYVIAGGFGGLGRSVSRWMVDRGARNLIILSRSGARSDSAKKLVGEVAALGARVEAPVCDITQAESLKKVLAECTQTLPPIRGCIQCTMVLRDAIFDNMSYDDFATGTRPKVVGSWNLHSMLPNGMDFFVLLSSIGGILGATSQANYSAGNTYKDALARYRTAMGEKSVSIDLGMMVSEGVVAETEGMLDSLRRMGYFMEITHAEFLALLDYYCAPALPLLPPSESQIIVGIEHPAAMEAKGLETPHWMQRPLFRHFRLIGGGGGNVAGSDSQKQTTDFATVLKQCVSVEAAGEQVTDWLVTKLSQILGTPAGEMDVQKPVHANGVNSLVAVELRNWFDKKIGADVAVFDILGNMSMVNLRIKVGLGTN</sequence>
<dbReference type="Pfam" id="PF08242">
    <property type="entry name" value="Methyltransf_12"/>
    <property type="match status" value="1"/>
</dbReference>
<dbReference type="Pfam" id="PF00698">
    <property type="entry name" value="Acyl_transf_1"/>
    <property type="match status" value="1"/>
</dbReference>
<dbReference type="Proteomes" id="UP000019373">
    <property type="component" value="Unassembled WGS sequence"/>
</dbReference>
<dbReference type="InterPro" id="IPR018201">
    <property type="entry name" value="Ketoacyl_synth_AS"/>
</dbReference>
<organism evidence="13 14">
    <name type="scientific">Endocarpon pusillum (strain Z07020 / HMAS-L-300199)</name>
    <name type="common">Lichen-forming fungus</name>
    <dbReference type="NCBI Taxonomy" id="1263415"/>
    <lineage>
        <taxon>Eukaryota</taxon>
        <taxon>Fungi</taxon>
        <taxon>Dikarya</taxon>
        <taxon>Ascomycota</taxon>
        <taxon>Pezizomycotina</taxon>
        <taxon>Eurotiomycetes</taxon>
        <taxon>Chaetothyriomycetidae</taxon>
        <taxon>Verrucariales</taxon>
        <taxon>Verrucariaceae</taxon>
        <taxon>Endocarpon</taxon>
    </lineage>
</organism>
<dbReference type="Gene3D" id="3.10.129.110">
    <property type="entry name" value="Polyketide synthase dehydratase"/>
    <property type="match status" value="1"/>
</dbReference>
<keyword evidence="4" id="KW-0521">NADP</keyword>
<dbReference type="Pfam" id="PF23114">
    <property type="entry name" value="NAD-bd_HRPKS_sdrA"/>
    <property type="match status" value="1"/>
</dbReference>
<dbReference type="Pfam" id="PF21089">
    <property type="entry name" value="PKS_DH_N"/>
    <property type="match status" value="1"/>
</dbReference>
<dbReference type="InterPro" id="IPR050091">
    <property type="entry name" value="PKS_NRPS_Biosynth_Enz"/>
</dbReference>
<dbReference type="OMA" id="MLIMSNM"/>
<accession>U1HMJ7</accession>
<dbReference type="Gene3D" id="3.40.50.150">
    <property type="entry name" value="Vaccinia Virus protein VP39"/>
    <property type="match status" value="1"/>
</dbReference>
<dbReference type="InterPro" id="IPR013968">
    <property type="entry name" value="PKS_KR"/>
</dbReference>
<dbReference type="InterPro" id="IPR009081">
    <property type="entry name" value="PP-bd_ACP"/>
</dbReference>
<dbReference type="InterPro" id="IPR014043">
    <property type="entry name" value="Acyl_transferase_dom"/>
</dbReference>
<keyword evidence="3" id="KW-0808">Transferase</keyword>
<dbReference type="GO" id="GO:0031177">
    <property type="term" value="F:phosphopantetheine binding"/>
    <property type="evidence" value="ECO:0007669"/>
    <property type="project" value="InterPro"/>
</dbReference>
<feature type="domain" description="PKS/mFAS DH" evidence="12">
    <location>
        <begin position="1028"/>
        <end position="1347"/>
    </location>
</feature>
<dbReference type="Gene3D" id="3.90.180.10">
    <property type="entry name" value="Medium-chain alcohol dehydrogenases, catalytic domain"/>
    <property type="match status" value="1"/>
</dbReference>
<dbReference type="HOGENOM" id="CLU_000022_31_0_1"/>
<dbReference type="InterPro" id="IPR020807">
    <property type="entry name" value="PKS_DH"/>
</dbReference>
<dbReference type="PANTHER" id="PTHR43775">
    <property type="entry name" value="FATTY ACID SYNTHASE"/>
    <property type="match status" value="1"/>
</dbReference>
<dbReference type="CDD" id="cd00833">
    <property type="entry name" value="PKS"/>
    <property type="match status" value="1"/>
</dbReference>
<dbReference type="InterPro" id="IPR016035">
    <property type="entry name" value="Acyl_Trfase/lysoPLipase"/>
</dbReference>
<dbReference type="InterPro" id="IPR013217">
    <property type="entry name" value="Methyltransf_12"/>
</dbReference>
<evidence type="ECO:0000256" key="7">
    <source>
        <dbReference type="ARBA" id="ARBA00023315"/>
    </source>
</evidence>
<dbReference type="PANTHER" id="PTHR43775:SF29">
    <property type="entry name" value="ASPERFURANONE POLYKETIDE SYNTHASE AFOG-RELATED"/>
    <property type="match status" value="1"/>
</dbReference>
<dbReference type="SMART" id="SM00822">
    <property type="entry name" value="PKS_KR"/>
    <property type="match status" value="1"/>
</dbReference>
<evidence type="ECO:0000259" key="11">
    <source>
        <dbReference type="PROSITE" id="PS52004"/>
    </source>
</evidence>
<evidence type="ECO:0000259" key="12">
    <source>
        <dbReference type="PROSITE" id="PS52019"/>
    </source>
</evidence>
<keyword evidence="2" id="KW-0597">Phosphoprotein</keyword>
<feature type="region of interest" description="N-terminal hotdog fold" evidence="8">
    <location>
        <begin position="1028"/>
        <end position="1160"/>
    </location>
</feature>
<dbReference type="InterPro" id="IPR020843">
    <property type="entry name" value="ER"/>
</dbReference>
<keyword evidence="6" id="KW-0511">Multifunctional enzyme</keyword>
<feature type="domain" description="Carrier" evidence="10">
    <location>
        <begin position="2564"/>
        <end position="2641"/>
    </location>
</feature>
<dbReference type="InterPro" id="IPR020806">
    <property type="entry name" value="PKS_PP-bd"/>
</dbReference>
<keyword evidence="7" id="KW-0012">Acyltransferase</keyword>
<dbReference type="GO" id="GO:0044550">
    <property type="term" value="P:secondary metabolite biosynthetic process"/>
    <property type="evidence" value="ECO:0007669"/>
    <property type="project" value="UniProtKB-ARBA"/>
</dbReference>
<dbReference type="Pfam" id="PF14765">
    <property type="entry name" value="PS-DH"/>
    <property type="match status" value="1"/>
</dbReference>
<dbReference type="SMART" id="SM00825">
    <property type="entry name" value="PKS_KS"/>
    <property type="match status" value="1"/>
</dbReference>
<dbReference type="InterPro" id="IPR029063">
    <property type="entry name" value="SAM-dependent_MTases_sf"/>
</dbReference>
<dbReference type="InterPro" id="IPR014031">
    <property type="entry name" value="Ketoacyl_synth_C"/>
</dbReference>
<keyword evidence="1" id="KW-0596">Phosphopantetheine</keyword>
<keyword evidence="5" id="KW-0560">Oxidoreductase</keyword>
<feature type="region of interest" description="Disordered" evidence="9">
    <location>
        <begin position="1"/>
        <end position="37"/>
    </location>
</feature>
<dbReference type="Pfam" id="PF23297">
    <property type="entry name" value="ACP_SdgA_C"/>
    <property type="match status" value="1"/>
</dbReference>
<dbReference type="InterPro" id="IPR036291">
    <property type="entry name" value="NAD(P)-bd_dom_sf"/>
</dbReference>
<evidence type="ECO:0000256" key="6">
    <source>
        <dbReference type="ARBA" id="ARBA00023268"/>
    </source>
</evidence>
<dbReference type="OrthoDB" id="329835at2759"/>
<dbReference type="SMART" id="SM00829">
    <property type="entry name" value="PKS_ER"/>
    <property type="match status" value="1"/>
</dbReference>
<dbReference type="RefSeq" id="XP_007804269.1">
    <property type="nucleotide sequence ID" value="XM_007806078.1"/>
</dbReference>
<dbReference type="GO" id="GO:0016491">
    <property type="term" value="F:oxidoreductase activity"/>
    <property type="evidence" value="ECO:0007669"/>
    <property type="project" value="UniProtKB-KW"/>
</dbReference>
<dbReference type="InterPro" id="IPR042104">
    <property type="entry name" value="PKS_dehydratase_sf"/>
</dbReference>
<dbReference type="GO" id="GO:0004315">
    <property type="term" value="F:3-oxoacyl-[acyl-carrier-protein] synthase activity"/>
    <property type="evidence" value="ECO:0007669"/>
    <property type="project" value="InterPro"/>
</dbReference>
<feature type="active site" description="Proton acceptor; for dehydratase activity" evidence="8">
    <location>
        <position position="1060"/>
    </location>
</feature>
<dbReference type="Pfam" id="PF08240">
    <property type="entry name" value="ADH_N"/>
    <property type="match status" value="1"/>
</dbReference>
<feature type="active site" description="Proton donor; for dehydratase activity" evidence="8">
    <location>
        <position position="1257"/>
    </location>
</feature>
<dbReference type="PROSITE" id="PS52019">
    <property type="entry name" value="PKS_MFAS_DH"/>
    <property type="match status" value="1"/>
</dbReference>
<dbReference type="InterPro" id="IPR016039">
    <property type="entry name" value="Thiolase-like"/>
</dbReference>
<evidence type="ECO:0000256" key="3">
    <source>
        <dbReference type="ARBA" id="ARBA00022679"/>
    </source>
</evidence>
<dbReference type="Gene3D" id="3.40.50.720">
    <property type="entry name" value="NAD(P)-binding Rossmann-like Domain"/>
    <property type="match status" value="1"/>
</dbReference>
<dbReference type="SUPFAM" id="SSF50129">
    <property type="entry name" value="GroES-like"/>
    <property type="match status" value="1"/>
</dbReference>
<dbReference type="Gene3D" id="1.10.1200.10">
    <property type="entry name" value="ACP-like"/>
    <property type="match status" value="1"/>
</dbReference>
<evidence type="ECO:0000256" key="9">
    <source>
        <dbReference type="SAM" id="MobiDB-lite"/>
    </source>
</evidence>
<dbReference type="InterPro" id="IPR057326">
    <property type="entry name" value="KR_dom"/>
</dbReference>
<dbReference type="SMART" id="SM00826">
    <property type="entry name" value="PKS_DH"/>
    <property type="match status" value="1"/>
</dbReference>
<dbReference type="Gene3D" id="3.40.47.10">
    <property type="match status" value="1"/>
</dbReference>
<dbReference type="GO" id="GO:0004312">
    <property type="term" value="F:fatty acid synthase activity"/>
    <property type="evidence" value="ECO:0007669"/>
    <property type="project" value="TreeGrafter"/>
</dbReference>
<dbReference type="Pfam" id="PF00107">
    <property type="entry name" value="ADH_zinc_N"/>
    <property type="match status" value="1"/>
</dbReference>
<dbReference type="Pfam" id="PF08659">
    <property type="entry name" value="KR"/>
    <property type="match status" value="1"/>
</dbReference>
<dbReference type="Pfam" id="PF02801">
    <property type="entry name" value="Ketoacyl-synt_C"/>
    <property type="match status" value="1"/>
</dbReference>
<feature type="compositionally biased region" description="Basic and acidic residues" evidence="9">
    <location>
        <begin position="25"/>
        <end position="37"/>
    </location>
</feature>
<proteinExistence type="predicted"/>
<evidence type="ECO:0000256" key="4">
    <source>
        <dbReference type="ARBA" id="ARBA00022857"/>
    </source>
</evidence>
<feature type="domain" description="Ketosynthase family 3 (KS3)" evidence="11">
    <location>
        <begin position="41"/>
        <end position="467"/>
    </location>
</feature>
<dbReference type="EMBL" id="KE721353">
    <property type="protein sequence ID" value="ERF70234.1"/>
    <property type="molecule type" value="Genomic_DNA"/>
</dbReference>
<dbReference type="SUPFAM" id="SSF52151">
    <property type="entry name" value="FabD/lysophospholipase-like"/>
    <property type="match status" value="1"/>
</dbReference>
<dbReference type="Gene3D" id="3.30.70.3290">
    <property type="match status" value="1"/>
</dbReference>
<dbReference type="CDD" id="cd02440">
    <property type="entry name" value="AdoMet_MTases"/>
    <property type="match status" value="1"/>
</dbReference>
<evidence type="ECO:0000256" key="1">
    <source>
        <dbReference type="ARBA" id="ARBA00022450"/>
    </source>
</evidence>
<dbReference type="InterPro" id="IPR036736">
    <property type="entry name" value="ACP-like_sf"/>
</dbReference>
<dbReference type="SUPFAM" id="SSF47336">
    <property type="entry name" value="ACP-like"/>
    <property type="match status" value="1"/>
</dbReference>
<evidence type="ECO:0000313" key="14">
    <source>
        <dbReference type="Proteomes" id="UP000019373"/>
    </source>
</evidence>
<dbReference type="InterPro" id="IPR013149">
    <property type="entry name" value="ADH-like_C"/>
</dbReference>
<evidence type="ECO:0000256" key="5">
    <source>
        <dbReference type="ARBA" id="ARBA00023002"/>
    </source>
</evidence>
<dbReference type="InterPro" id="IPR056501">
    <property type="entry name" value="NAD-bd_HRPKS_sdrA"/>
</dbReference>
<evidence type="ECO:0000313" key="13">
    <source>
        <dbReference type="EMBL" id="ERF70234.1"/>
    </source>
</evidence>
<evidence type="ECO:0000256" key="2">
    <source>
        <dbReference type="ARBA" id="ARBA00022553"/>
    </source>
</evidence>
<feature type="compositionally biased region" description="Polar residues" evidence="9">
    <location>
        <begin position="1"/>
        <end position="12"/>
    </location>
</feature>
<keyword evidence="14" id="KW-1185">Reference proteome</keyword>
<dbReference type="InterPro" id="IPR001227">
    <property type="entry name" value="Ac_transferase_dom_sf"/>
</dbReference>
<evidence type="ECO:0000256" key="8">
    <source>
        <dbReference type="PROSITE-ProRule" id="PRU01363"/>
    </source>
</evidence>
<dbReference type="Gene3D" id="3.40.366.10">
    <property type="entry name" value="Malonyl-Coenzyme A Acyl Carrier Protein, domain 2"/>
    <property type="match status" value="1"/>
</dbReference>
<dbReference type="SUPFAM" id="SSF55048">
    <property type="entry name" value="Probable ACP-binding domain of malonyl-CoA ACP transacylase"/>
    <property type="match status" value="1"/>
</dbReference>
<dbReference type="InterPro" id="IPR013154">
    <property type="entry name" value="ADH-like_N"/>
</dbReference>
<dbReference type="SUPFAM" id="SSF51735">
    <property type="entry name" value="NAD(P)-binding Rossmann-fold domains"/>
    <property type="match status" value="2"/>
</dbReference>
<reference evidence="14" key="1">
    <citation type="journal article" date="2014" name="BMC Genomics">
        <title>Genome characteristics reveal the impact of lichenization on lichen-forming fungus Endocarpon pusillum Hedwig (Verrucariales, Ascomycota).</title>
        <authorList>
            <person name="Wang Y.-Y."/>
            <person name="Liu B."/>
            <person name="Zhang X.-Y."/>
            <person name="Zhou Q.-M."/>
            <person name="Zhang T."/>
            <person name="Li H."/>
            <person name="Yu Y.-F."/>
            <person name="Zhang X.-L."/>
            <person name="Hao X.-Y."/>
            <person name="Wang M."/>
            <person name="Wang L."/>
            <person name="Wei J.-C."/>
        </authorList>
    </citation>
    <scope>NUCLEOTIDE SEQUENCE [LARGE SCALE GENOMIC DNA]</scope>
    <source>
        <strain evidence="14">Z07020 / HMAS-L-300199</strain>
    </source>
</reference>
<feature type="region of interest" description="C-terminal hotdog fold" evidence="8">
    <location>
        <begin position="1189"/>
        <end position="1347"/>
    </location>
</feature>
<dbReference type="InterPro" id="IPR049900">
    <property type="entry name" value="PKS_mFAS_DH"/>
</dbReference>
<dbReference type="SUPFAM" id="SSF53901">
    <property type="entry name" value="Thiolase-like"/>
    <property type="match status" value="1"/>
</dbReference>
<dbReference type="SMART" id="SM00823">
    <property type="entry name" value="PKS_PP"/>
    <property type="match status" value="1"/>
</dbReference>
<dbReference type="SMART" id="SM00827">
    <property type="entry name" value="PKS_AT"/>
    <property type="match status" value="1"/>
</dbReference>
<dbReference type="Pfam" id="PF00109">
    <property type="entry name" value="ketoacyl-synt"/>
    <property type="match status" value="1"/>
</dbReference>
<gene>
    <name evidence="13" type="ORF">EPUS_00422</name>
</gene>
<dbReference type="GeneID" id="19235484"/>
<dbReference type="CDD" id="cd05195">
    <property type="entry name" value="enoyl_red"/>
    <property type="match status" value="1"/>
</dbReference>
<dbReference type="GO" id="GO:0006633">
    <property type="term" value="P:fatty acid biosynthetic process"/>
    <property type="evidence" value="ECO:0007669"/>
    <property type="project" value="InterPro"/>
</dbReference>
<dbReference type="InterPro" id="IPR049552">
    <property type="entry name" value="PKS_DH_N"/>
</dbReference>
<dbReference type="SUPFAM" id="SSF53335">
    <property type="entry name" value="S-adenosyl-L-methionine-dependent methyltransferases"/>
    <property type="match status" value="1"/>
</dbReference>
<dbReference type="InterPro" id="IPR014030">
    <property type="entry name" value="Ketoacyl_synth_N"/>
</dbReference>
<name>U1HMJ7_ENDPU</name>
<dbReference type="InterPro" id="IPR020841">
    <property type="entry name" value="PKS_Beta-ketoAc_synthase_dom"/>
</dbReference>
<dbReference type="InterPro" id="IPR049551">
    <property type="entry name" value="PKS_DH_C"/>
</dbReference>
<protein>
    <submittedName>
        <fullName evidence="13">Uncharacterized protein</fullName>
    </submittedName>
</protein>
<dbReference type="PROSITE" id="PS50075">
    <property type="entry name" value="CARRIER"/>
    <property type="match status" value="1"/>
</dbReference>
<dbReference type="PROSITE" id="PS00606">
    <property type="entry name" value="KS3_1"/>
    <property type="match status" value="1"/>
</dbReference>
<dbReference type="PROSITE" id="PS52004">
    <property type="entry name" value="KS3_2"/>
    <property type="match status" value="1"/>
</dbReference>